<name>A0A0R2UHX0_9GAMM</name>
<evidence type="ECO:0000313" key="5">
    <source>
        <dbReference type="EMBL" id="KRO96979.1"/>
    </source>
</evidence>
<keyword evidence="2 5" id="KW-0378">Hydrolase</keyword>
<proteinExistence type="predicted"/>
<dbReference type="AlphaFoldDB" id="A0A0R2UHX0"/>
<dbReference type="PANTHER" id="PTHR34698:SF2">
    <property type="entry name" value="5-OXOPROLINASE SUBUNIT B"/>
    <property type="match status" value="1"/>
</dbReference>
<dbReference type="SUPFAM" id="SSF50891">
    <property type="entry name" value="Cyclophilin-like"/>
    <property type="match status" value="1"/>
</dbReference>
<evidence type="ECO:0000256" key="2">
    <source>
        <dbReference type="ARBA" id="ARBA00022801"/>
    </source>
</evidence>
<dbReference type="SUPFAM" id="SSF160467">
    <property type="entry name" value="PH0987 N-terminal domain-like"/>
    <property type="match status" value="1"/>
</dbReference>
<gene>
    <name evidence="5" type="ORF">ABS24_10005</name>
</gene>
<evidence type="ECO:0000256" key="1">
    <source>
        <dbReference type="ARBA" id="ARBA00022741"/>
    </source>
</evidence>
<dbReference type="Gene3D" id="2.40.100.10">
    <property type="entry name" value="Cyclophilin-like"/>
    <property type="match status" value="1"/>
</dbReference>
<dbReference type="Pfam" id="PF02682">
    <property type="entry name" value="CT_C_D"/>
    <property type="match status" value="1"/>
</dbReference>
<dbReference type="InterPro" id="IPR003833">
    <property type="entry name" value="CT_C_D"/>
</dbReference>
<dbReference type="InterPro" id="IPR010016">
    <property type="entry name" value="PxpB"/>
</dbReference>
<evidence type="ECO:0000313" key="6">
    <source>
        <dbReference type="Proteomes" id="UP000051213"/>
    </source>
</evidence>
<dbReference type="GO" id="GO:0005524">
    <property type="term" value="F:ATP binding"/>
    <property type="evidence" value="ECO:0007669"/>
    <property type="project" value="UniProtKB-KW"/>
</dbReference>
<dbReference type="NCBIfam" id="TIGR00370">
    <property type="entry name" value="5-oxoprolinase subunit PxpB"/>
    <property type="match status" value="1"/>
</dbReference>
<accession>A0A0R2UHX0</accession>
<feature type="domain" description="Carboxyltransferase" evidence="4">
    <location>
        <begin position="1"/>
        <end position="207"/>
    </location>
</feature>
<dbReference type="GO" id="GO:0016787">
    <property type="term" value="F:hydrolase activity"/>
    <property type="evidence" value="ECO:0007669"/>
    <property type="project" value="UniProtKB-KW"/>
</dbReference>
<protein>
    <submittedName>
        <fullName evidence="5">Allophanate hydrolase</fullName>
    </submittedName>
</protein>
<evidence type="ECO:0000259" key="4">
    <source>
        <dbReference type="SMART" id="SM00796"/>
    </source>
</evidence>
<comment type="caution">
    <text evidence="5">The sequence shown here is derived from an EMBL/GenBank/DDBJ whole genome shotgun (WGS) entry which is preliminary data.</text>
</comment>
<dbReference type="Gene3D" id="3.30.1360.40">
    <property type="match status" value="1"/>
</dbReference>
<sequence length="237" mass="25125">MVISVAGENSLIVYFSDKVDAEVAARIKTCSSAIGLALGRHLVDLIPSYASILVIYDSLLTDHFAVSKVIRTVAAASSSQSNTLPANHDGKLITLPVYYSLESGPDLSALAENAGLSIDQVIELHQAIEYRVYAIGFAPGFAYLGEVDQRIAAPRLATPRLKVPRGAVAIADRQTAVYPAQSPGGWNLIGLCPTPMFDAKADPIMPVSTGDRVAFKAISKQAFIDLGGKLDALGDLR</sequence>
<dbReference type="InterPro" id="IPR029000">
    <property type="entry name" value="Cyclophilin-like_dom_sf"/>
</dbReference>
<dbReference type="Proteomes" id="UP000051213">
    <property type="component" value="Unassembled WGS sequence"/>
</dbReference>
<dbReference type="PANTHER" id="PTHR34698">
    <property type="entry name" value="5-OXOPROLINASE SUBUNIT B"/>
    <property type="match status" value="1"/>
</dbReference>
<reference evidence="5 6" key="1">
    <citation type="submission" date="2015-10" db="EMBL/GenBank/DDBJ databases">
        <title>Metagenome-Assembled Genomes uncover a global brackish microbiome.</title>
        <authorList>
            <person name="Hugerth L.W."/>
            <person name="Larsson J."/>
            <person name="Alneberg J."/>
            <person name="Lindh M.V."/>
            <person name="Legrand C."/>
            <person name="Pinhassi J."/>
            <person name="Andersson A.F."/>
        </authorList>
    </citation>
    <scope>NUCLEOTIDE SEQUENCE [LARGE SCALE GENOMIC DNA]</scope>
    <source>
        <strain evidence="5">BACL26 MAG-121220-bin70</strain>
    </source>
</reference>
<dbReference type="SMART" id="SM00796">
    <property type="entry name" value="AHS1"/>
    <property type="match status" value="1"/>
</dbReference>
<organism evidence="5 6">
    <name type="scientific">SAR92 bacterium BACL26 MAG-121220-bin70</name>
    <dbReference type="NCBI Taxonomy" id="1655626"/>
    <lineage>
        <taxon>Bacteria</taxon>
        <taxon>Pseudomonadati</taxon>
        <taxon>Pseudomonadota</taxon>
        <taxon>Gammaproteobacteria</taxon>
        <taxon>Cellvibrionales</taxon>
        <taxon>Porticoccaceae</taxon>
        <taxon>SAR92 clade</taxon>
    </lineage>
</organism>
<evidence type="ECO:0000256" key="3">
    <source>
        <dbReference type="ARBA" id="ARBA00022840"/>
    </source>
</evidence>
<keyword evidence="3" id="KW-0067">ATP-binding</keyword>
<keyword evidence="1" id="KW-0547">Nucleotide-binding</keyword>
<dbReference type="EMBL" id="LICA01000024">
    <property type="protein sequence ID" value="KRO96979.1"/>
    <property type="molecule type" value="Genomic_DNA"/>
</dbReference>